<accession>A0AAU7Z524</accession>
<name>A0AAU7Z524_9BACT</name>
<dbReference type="InterPro" id="IPR028098">
    <property type="entry name" value="Glyco_trans_4-like_N"/>
</dbReference>
<evidence type="ECO:0000313" key="4">
    <source>
        <dbReference type="EMBL" id="XCB24055.1"/>
    </source>
</evidence>
<reference evidence="4" key="2">
    <citation type="journal article" date="2024" name="Environ. Microbiol.">
        <title>Genome analysis and description of Tunturibacter gen. nov. expands the diversity of Terriglobia in tundra soils.</title>
        <authorList>
            <person name="Messyasz A."/>
            <person name="Mannisto M.K."/>
            <person name="Kerkhof L.J."/>
            <person name="Haggblom M.M."/>
        </authorList>
    </citation>
    <scope>NUCLEOTIDE SEQUENCE</scope>
    <source>
        <strain evidence="4">M8UP39</strain>
    </source>
</reference>
<dbReference type="AlphaFoldDB" id="A0AAU7Z524"/>
<protein>
    <submittedName>
        <fullName evidence="4">Glycosyltransferase family 4 protein</fullName>
        <ecNumber evidence="4">2.4.-.-</ecNumber>
    </submittedName>
</protein>
<gene>
    <name evidence="4" type="ORF">RBB81_09040</name>
</gene>
<keyword evidence="1 4" id="KW-0808">Transferase</keyword>
<dbReference type="InterPro" id="IPR001296">
    <property type="entry name" value="Glyco_trans_1"/>
</dbReference>
<evidence type="ECO:0000259" key="2">
    <source>
        <dbReference type="Pfam" id="PF00534"/>
    </source>
</evidence>
<dbReference type="PANTHER" id="PTHR46401:SF2">
    <property type="entry name" value="GLYCOSYLTRANSFERASE WBBK-RELATED"/>
    <property type="match status" value="1"/>
</dbReference>
<dbReference type="KEGG" id="tgi:RBB81_09040"/>
<keyword evidence="4" id="KW-0328">Glycosyltransferase</keyword>
<dbReference type="Gene3D" id="3.40.50.2000">
    <property type="entry name" value="Glycogen Phosphorylase B"/>
    <property type="match status" value="2"/>
</dbReference>
<evidence type="ECO:0000259" key="3">
    <source>
        <dbReference type="Pfam" id="PF13439"/>
    </source>
</evidence>
<reference evidence="4" key="1">
    <citation type="submission" date="2023-08" db="EMBL/GenBank/DDBJ databases">
        <authorList>
            <person name="Messyasz A."/>
            <person name="Mannisto M.K."/>
            <person name="Kerkhof L.J."/>
            <person name="Haggblom M."/>
        </authorList>
    </citation>
    <scope>NUCLEOTIDE SEQUENCE</scope>
    <source>
        <strain evidence="4">M8UP39</strain>
    </source>
</reference>
<dbReference type="EC" id="2.4.-.-" evidence="4"/>
<dbReference type="Pfam" id="PF13439">
    <property type="entry name" value="Glyco_transf_4"/>
    <property type="match status" value="1"/>
</dbReference>
<dbReference type="GO" id="GO:0016757">
    <property type="term" value="F:glycosyltransferase activity"/>
    <property type="evidence" value="ECO:0007669"/>
    <property type="project" value="UniProtKB-KW"/>
</dbReference>
<dbReference type="CDD" id="cd03801">
    <property type="entry name" value="GT4_PimA-like"/>
    <property type="match status" value="1"/>
</dbReference>
<organism evidence="4">
    <name type="scientific">Tunturiibacter gelidiferens</name>
    <dbReference type="NCBI Taxonomy" id="3069689"/>
    <lineage>
        <taxon>Bacteria</taxon>
        <taxon>Pseudomonadati</taxon>
        <taxon>Acidobacteriota</taxon>
        <taxon>Terriglobia</taxon>
        <taxon>Terriglobales</taxon>
        <taxon>Acidobacteriaceae</taxon>
        <taxon>Tunturiibacter</taxon>
    </lineage>
</organism>
<feature type="domain" description="Glycosyl transferase family 1" evidence="2">
    <location>
        <begin position="206"/>
        <end position="371"/>
    </location>
</feature>
<dbReference type="PANTHER" id="PTHR46401">
    <property type="entry name" value="GLYCOSYLTRANSFERASE WBBK-RELATED"/>
    <property type="match status" value="1"/>
</dbReference>
<dbReference type="Pfam" id="PF00534">
    <property type="entry name" value="Glycos_transf_1"/>
    <property type="match status" value="1"/>
</dbReference>
<sequence length="401" mass="45983">MSEDTRRPTVFMMDLWATVPYYTAYLSKALLKKHVNLMVGSISYYLDPGCFSNRGIMLDPGLMDVVGKFRLPRLPRRVLKLLESLLNLAALAVRFLISSPDVVHVQFLPMLTSRLPLDLWFVQFCRRRGSKIVLTVHDLLPHNTGESHKQIFHDLYQMADRIICHSESIRERLAVEFSVKGEKVAVIPHGPFFYDLPATAEQTLQSFELDPRKMLVLWQGIISPYKGIDLLLEAWRNVEATVENVDLLIVGTGPTELLDQIREQIRSLKLRRVRLHPRFISTEELLALYRAADIVVYPYGAITTSGALATGLALGKTIVASDLPVFRELLTDRENVFFFDPQRPVELADALVQLLEDALLRERLAENVRKMNFGEESWLSIADKTIECYKFVQPLRLWYKN</sequence>
<dbReference type="GO" id="GO:0009103">
    <property type="term" value="P:lipopolysaccharide biosynthetic process"/>
    <property type="evidence" value="ECO:0007669"/>
    <property type="project" value="TreeGrafter"/>
</dbReference>
<feature type="domain" description="Glycosyltransferase subfamily 4-like N-terminal" evidence="3">
    <location>
        <begin position="70"/>
        <end position="190"/>
    </location>
</feature>
<dbReference type="RefSeq" id="WP_353073458.1">
    <property type="nucleotide sequence ID" value="NZ_CP132938.1"/>
</dbReference>
<dbReference type="SUPFAM" id="SSF53756">
    <property type="entry name" value="UDP-Glycosyltransferase/glycogen phosphorylase"/>
    <property type="match status" value="1"/>
</dbReference>
<dbReference type="EMBL" id="CP132938">
    <property type="protein sequence ID" value="XCB24055.1"/>
    <property type="molecule type" value="Genomic_DNA"/>
</dbReference>
<proteinExistence type="predicted"/>
<evidence type="ECO:0000256" key="1">
    <source>
        <dbReference type="ARBA" id="ARBA00022679"/>
    </source>
</evidence>